<protein>
    <submittedName>
        <fullName evidence="1">Uncharacterized protein</fullName>
    </submittedName>
</protein>
<evidence type="ECO:0000313" key="2">
    <source>
        <dbReference type="Proteomes" id="UP000076727"/>
    </source>
</evidence>
<reference evidence="1 2" key="1">
    <citation type="journal article" date="2016" name="Mol. Biol. Evol.">
        <title>Comparative Genomics of Early-Diverging Mushroom-Forming Fungi Provides Insights into the Origins of Lignocellulose Decay Capabilities.</title>
        <authorList>
            <person name="Nagy L.G."/>
            <person name="Riley R."/>
            <person name="Tritt A."/>
            <person name="Adam C."/>
            <person name="Daum C."/>
            <person name="Floudas D."/>
            <person name="Sun H."/>
            <person name="Yadav J.S."/>
            <person name="Pangilinan J."/>
            <person name="Larsson K.H."/>
            <person name="Matsuura K."/>
            <person name="Barry K."/>
            <person name="Labutti K."/>
            <person name="Kuo R."/>
            <person name="Ohm R.A."/>
            <person name="Bhattacharya S.S."/>
            <person name="Shirouzu T."/>
            <person name="Yoshinaga Y."/>
            <person name="Martin F.M."/>
            <person name="Grigoriev I.V."/>
            <person name="Hibbett D.S."/>
        </authorList>
    </citation>
    <scope>NUCLEOTIDE SEQUENCE [LARGE SCALE GENOMIC DNA]</scope>
    <source>
        <strain evidence="1 2">L-15889</strain>
    </source>
</reference>
<evidence type="ECO:0000313" key="1">
    <source>
        <dbReference type="EMBL" id="KZT63719.1"/>
    </source>
</evidence>
<dbReference type="InterPro" id="IPR041078">
    <property type="entry name" value="Plavaka"/>
</dbReference>
<dbReference type="Pfam" id="PF18759">
    <property type="entry name" value="Plavaka"/>
    <property type="match status" value="1"/>
</dbReference>
<gene>
    <name evidence="1" type="ORF">DAEQUDRAFT_679874</name>
</gene>
<accession>A0A165KXJ0</accession>
<sequence length="832" mass="94846">MIPQASSAYRTYADEVDPSKKNLYAPFLSHLDWEIVQWAKLRGQGSTAFSELLTIDEVCERLGLSYKNTNELNKIVNDKLPSHRPVFRQFEASVGGEKFTMFCRDILECACALWGDAEHVRYLCVAPERHYADTDQTIRLYHDLHTGKWWWATQELLECEKPGATVMPIILSSDKTQLTSFRNKTAYPVYLTIGNLPKEIRRKPSHRGQILLVYLPTSRLEHIKNKAAHQRTLANLFHACMSVVTEPLRKAGADGVEMTSGDGVIRRCHPVLAIYVGNYPEQVLIMGTYTGDCPICKCPHEDLGEYPCEHGTRDVDEVRDALKFFGTAEYNAACAELGIKSIQHPFWEHLPYTDIYRSITPDVLHQLLQGIIKHLLSWLTDILGQDEINARIRQLPLNHTIRVFYKGISGLSRVTGTEHKQMAQFILGLIVDVDLPDGESVEDLVAATKALLDFLYMAQYSIHSTTTLNTPEDILSNFHAKKDIFLHMLIHYVHAIKLYGTTDNYNTESTERLHIDFTKEAYHATNHKNEFPQMTKWLERREKVLQHSKYIEWCLHRAASQEISGQAEAAVAEKVTRWRPPDLACSLDHHMTKWPTRNAVSITELMSPGGYGMSFFMAALARFVVELNSPTLTRSQVEDHAVPVRFPFTNLPVFHKIKFRNMLYFGNDTLDSIHASPQRVGASGNILAPSWFDTALVRVWHDAYMHEPRTSLNEARVGQVRVIFSLPEKSLRMLFPAVSPSRIPWHLVYVDWLSKFTAGPDGCYQMYKVQRLAGSAKIASVVPLTAIERSVHLFPKWGGSAPSEWSSANVLDQCMSFYLNLYKDPHSYYNLY</sequence>
<dbReference type="EMBL" id="KV429162">
    <property type="protein sequence ID" value="KZT63719.1"/>
    <property type="molecule type" value="Genomic_DNA"/>
</dbReference>
<organism evidence="1 2">
    <name type="scientific">Daedalea quercina L-15889</name>
    <dbReference type="NCBI Taxonomy" id="1314783"/>
    <lineage>
        <taxon>Eukaryota</taxon>
        <taxon>Fungi</taxon>
        <taxon>Dikarya</taxon>
        <taxon>Basidiomycota</taxon>
        <taxon>Agaricomycotina</taxon>
        <taxon>Agaricomycetes</taxon>
        <taxon>Polyporales</taxon>
        <taxon>Fomitopsis</taxon>
    </lineage>
</organism>
<dbReference type="AlphaFoldDB" id="A0A165KXJ0"/>
<keyword evidence="2" id="KW-1185">Reference proteome</keyword>
<dbReference type="Proteomes" id="UP000076727">
    <property type="component" value="Unassembled WGS sequence"/>
</dbReference>
<proteinExistence type="predicted"/>
<dbReference type="OrthoDB" id="2576233at2759"/>
<name>A0A165KXJ0_9APHY</name>